<comment type="caution">
    <text evidence="1">The sequence shown here is derived from an EMBL/GenBank/DDBJ whole genome shotgun (WGS) entry which is preliminary data.</text>
</comment>
<name>A0AAW4W3P6_9FIRM</name>
<dbReference type="InterPro" id="IPR046242">
    <property type="entry name" value="DUF6275"/>
</dbReference>
<sequence length="128" mass="14878">MKNEEFLRLCKAKVAEYTNSHMDKTDGKQITVQDVYVVWSCKTLQNSKDSGQEKGGYEKGTSAKNLNFFICPVTTPIAVTKQDIMRIFDPTTNQKLNAWQMDYRRFHDMWILDNKLDSIYLSIQEAKV</sequence>
<keyword evidence="2" id="KW-1185">Reference proteome</keyword>
<dbReference type="EMBL" id="JAJEQQ010000013">
    <property type="protein sequence ID" value="MCC2228123.1"/>
    <property type="molecule type" value="Genomic_DNA"/>
</dbReference>
<protein>
    <submittedName>
        <fullName evidence="1">DUF6275 family protein</fullName>
    </submittedName>
</protein>
<dbReference type="AlphaFoldDB" id="A0AAW4W3P6"/>
<dbReference type="RefSeq" id="WP_227588775.1">
    <property type="nucleotide sequence ID" value="NZ_JAJEQQ010000013.1"/>
</dbReference>
<accession>A0AAW4W3P6</accession>
<evidence type="ECO:0000313" key="2">
    <source>
        <dbReference type="Proteomes" id="UP001198612"/>
    </source>
</evidence>
<proteinExistence type="predicted"/>
<gene>
    <name evidence="1" type="ORF">LKD40_09955</name>
</gene>
<dbReference type="Pfam" id="PF19791">
    <property type="entry name" value="DUF6275"/>
    <property type="match status" value="1"/>
</dbReference>
<dbReference type="Proteomes" id="UP001198612">
    <property type="component" value="Unassembled WGS sequence"/>
</dbReference>
<organism evidence="1 2">
    <name type="scientific">Blautia fusiformis</name>
    <dbReference type="NCBI Taxonomy" id="2881264"/>
    <lineage>
        <taxon>Bacteria</taxon>
        <taxon>Bacillati</taxon>
        <taxon>Bacillota</taxon>
        <taxon>Clostridia</taxon>
        <taxon>Lachnospirales</taxon>
        <taxon>Lachnospiraceae</taxon>
        <taxon>Blautia</taxon>
    </lineage>
</organism>
<evidence type="ECO:0000313" key="1">
    <source>
        <dbReference type="EMBL" id="MCC2228123.1"/>
    </source>
</evidence>
<reference evidence="1 2" key="1">
    <citation type="submission" date="2021-10" db="EMBL/GenBank/DDBJ databases">
        <title>Anaerobic single-cell dispensing facilitates the cultivation of human gut bacteria.</title>
        <authorList>
            <person name="Afrizal A."/>
        </authorList>
    </citation>
    <scope>NUCLEOTIDE SEQUENCE [LARGE SCALE GENOMIC DNA]</scope>
    <source>
        <strain evidence="1 2">CLA-AA-H217</strain>
    </source>
</reference>